<proteinExistence type="inferred from homology"/>
<keyword evidence="2" id="KW-0217">Developmental protein</keyword>
<evidence type="ECO:0000256" key="4">
    <source>
        <dbReference type="ARBA" id="ARBA00025806"/>
    </source>
</evidence>
<dbReference type="PANTHER" id="PTHR12972:SF0">
    <property type="entry name" value="PROTEIN DOWNSTREAM NEIGHBOR OF SON"/>
    <property type="match status" value="1"/>
</dbReference>
<name>A0A8J5HKR0_ZINOF</name>
<gene>
    <name evidence="5" type="ORF">ZIOFF_009207</name>
</gene>
<dbReference type="InterPro" id="IPR024861">
    <property type="entry name" value="Donson"/>
</dbReference>
<keyword evidence="6" id="KW-1185">Reference proteome</keyword>
<organism evidence="5 6">
    <name type="scientific">Zingiber officinale</name>
    <name type="common">Ginger</name>
    <name type="synonym">Amomum zingiber</name>
    <dbReference type="NCBI Taxonomy" id="94328"/>
    <lineage>
        <taxon>Eukaryota</taxon>
        <taxon>Viridiplantae</taxon>
        <taxon>Streptophyta</taxon>
        <taxon>Embryophyta</taxon>
        <taxon>Tracheophyta</taxon>
        <taxon>Spermatophyta</taxon>
        <taxon>Magnoliopsida</taxon>
        <taxon>Liliopsida</taxon>
        <taxon>Zingiberales</taxon>
        <taxon>Zingiberaceae</taxon>
        <taxon>Zingiber</taxon>
    </lineage>
</organism>
<protein>
    <submittedName>
        <fullName evidence="5">Uncharacterized protein</fullName>
    </submittedName>
</protein>
<evidence type="ECO:0000256" key="3">
    <source>
        <dbReference type="ARBA" id="ARBA00023242"/>
    </source>
</evidence>
<sequence>MVLAYVFCVDGYPNVIPNPSDPSLPAEGKTSILCENVTMLNKTEGADKTCIEKNYQGFRKIDRCSQNMLRNVVELHMGDENLDIPAKIDMEKALKELDARNIPTNSTSVPVDSGKIDNQSPNSSAFCSEFEMPGPRITSEFEIPSPRIPFDFTLKTSLRLVLSSSVKWSFATPSIDASCNPYSLWSTTVDGATPQKISFTMPFGEVEVDRSTEDDLVELMEIEKKRLGQIFHPKSTTGEVDNNTSRSLLSFSGHEEVQSLYDILINYRETLNSFTGSDVPVLYASVPFQNATLHVPEMTCKEIRKGDMVVPSSSGSDASYTETIPGISVGDLCFSVELKDAIIPPWVVYGVWSVMSSEGTTFQSFLKTEPTSLALNVALKSICSQKEVPDGNAFGLPAAVMNPSLRGAILERLSFLMVFILLTSLPSSMIKETSPMFKQLVRPEVGIRPWCLWFVLSNLE</sequence>
<dbReference type="PANTHER" id="PTHR12972">
    <property type="entry name" value="DOWNSTREAM NEIGHBOR OF SON"/>
    <property type="match status" value="1"/>
</dbReference>
<reference evidence="5 6" key="1">
    <citation type="submission" date="2020-08" db="EMBL/GenBank/DDBJ databases">
        <title>Plant Genome Project.</title>
        <authorList>
            <person name="Zhang R.-G."/>
        </authorList>
    </citation>
    <scope>NUCLEOTIDE SEQUENCE [LARGE SCALE GENOMIC DNA]</scope>
    <source>
        <tissue evidence="5">Rhizome</tissue>
    </source>
</reference>
<comment type="similarity">
    <text evidence="4">Belongs to the DONSON family.</text>
</comment>
<dbReference type="GO" id="GO:0033260">
    <property type="term" value="P:nuclear DNA replication"/>
    <property type="evidence" value="ECO:0007669"/>
    <property type="project" value="TreeGrafter"/>
</dbReference>
<accession>A0A8J5HKR0</accession>
<evidence type="ECO:0000256" key="1">
    <source>
        <dbReference type="ARBA" id="ARBA00004123"/>
    </source>
</evidence>
<evidence type="ECO:0000256" key="2">
    <source>
        <dbReference type="ARBA" id="ARBA00022473"/>
    </source>
</evidence>
<comment type="subcellular location">
    <subcellularLocation>
        <location evidence="1">Nucleus</location>
    </subcellularLocation>
</comment>
<dbReference type="EMBL" id="JACMSC010000003">
    <property type="protein sequence ID" value="KAG6527114.1"/>
    <property type="molecule type" value="Genomic_DNA"/>
</dbReference>
<dbReference type="GO" id="GO:0005634">
    <property type="term" value="C:nucleus"/>
    <property type="evidence" value="ECO:0007669"/>
    <property type="project" value="UniProtKB-SubCell"/>
</dbReference>
<comment type="caution">
    <text evidence="5">The sequence shown here is derived from an EMBL/GenBank/DDBJ whole genome shotgun (WGS) entry which is preliminary data.</text>
</comment>
<dbReference type="Proteomes" id="UP000734854">
    <property type="component" value="Unassembled WGS sequence"/>
</dbReference>
<evidence type="ECO:0000313" key="6">
    <source>
        <dbReference type="Proteomes" id="UP000734854"/>
    </source>
</evidence>
<dbReference type="AlphaFoldDB" id="A0A8J5HKR0"/>
<keyword evidence="3" id="KW-0539">Nucleus</keyword>
<evidence type="ECO:0000313" key="5">
    <source>
        <dbReference type="EMBL" id="KAG6527114.1"/>
    </source>
</evidence>